<evidence type="ECO:0000313" key="4">
    <source>
        <dbReference type="Proteomes" id="UP000826656"/>
    </source>
</evidence>
<dbReference type="PANTHER" id="PTHR31805">
    <property type="entry name" value="RECEPTOR-LIKE KINASE, PUTATIVE (DUF1421)-RELATED"/>
    <property type="match status" value="1"/>
</dbReference>
<dbReference type="Pfam" id="PF00407">
    <property type="entry name" value="Bet_v_1"/>
    <property type="match status" value="1"/>
</dbReference>
<reference evidence="3 4" key="1">
    <citation type="journal article" date="2021" name="bioRxiv">
        <title>Chromosome-scale and haplotype-resolved genome assembly of a tetraploid potato cultivar.</title>
        <authorList>
            <person name="Sun H."/>
            <person name="Jiao W.-B."/>
            <person name="Krause K."/>
            <person name="Campoy J.A."/>
            <person name="Goel M."/>
            <person name="Folz-Donahue K."/>
            <person name="Kukat C."/>
            <person name="Huettel B."/>
            <person name="Schneeberger K."/>
        </authorList>
    </citation>
    <scope>NUCLEOTIDE SEQUENCE [LARGE SCALE GENOMIC DNA]</scope>
    <source>
        <strain evidence="3">SolTubOtavaFocal</strain>
        <tissue evidence="3">Leaves</tissue>
    </source>
</reference>
<dbReference type="Pfam" id="PF07223">
    <property type="entry name" value="DUF1421"/>
    <property type="match status" value="1"/>
</dbReference>
<keyword evidence="4" id="KW-1185">Reference proteome</keyword>
<organism evidence="3 4">
    <name type="scientific">Solanum tuberosum</name>
    <name type="common">Potato</name>
    <dbReference type="NCBI Taxonomy" id="4113"/>
    <lineage>
        <taxon>Eukaryota</taxon>
        <taxon>Viridiplantae</taxon>
        <taxon>Streptophyta</taxon>
        <taxon>Embryophyta</taxon>
        <taxon>Tracheophyta</taxon>
        <taxon>Spermatophyta</taxon>
        <taxon>Magnoliopsida</taxon>
        <taxon>eudicotyledons</taxon>
        <taxon>Gunneridae</taxon>
        <taxon>Pentapetalae</taxon>
        <taxon>asterids</taxon>
        <taxon>lamiids</taxon>
        <taxon>Solanales</taxon>
        <taxon>Solanaceae</taxon>
        <taxon>Solanoideae</taxon>
        <taxon>Solaneae</taxon>
        <taxon>Solanum</taxon>
    </lineage>
</organism>
<dbReference type="Gene3D" id="3.30.530.20">
    <property type="match status" value="1"/>
</dbReference>
<proteinExistence type="predicted"/>
<evidence type="ECO:0000313" key="3">
    <source>
        <dbReference type="EMBL" id="KAH0778358.1"/>
    </source>
</evidence>
<accession>A0ABQ7WC74</accession>
<name>A0ABQ7WC74_SOLTU</name>
<feature type="compositionally biased region" description="Low complexity" evidence="1">
    <location>
        <begin position="459"/>
        <end position="476"/>
    </location>
</feature>
<evidence type="ECO:0000256" key="1">
    <source>
        <dbReference type="SAM" id="MobiDB-lite"/>
    </source>
</evidence>
<dbReference type="EMBL" id="JAIVGD010000002">
    <property type="protein sequence ID" value="KAH0778358.1"/>
    <property type="molecule type" value="Genomic_DNA"/>
</dbReference>
<dbReference type="CDD" id="cd07816">
    <property type="entry name" value="Bet_v1-like"/>
    <property type="match status" value="1"/>
</dbReference>
<feature type="compositionally biased region" description="Polar residues" evidence="1">
    <location>
        <begin position="196"/>
        <end position="210"/>
    </location>
</feature>
<dbReference type="SUPFAM" id="SSF55961">
    <property type="entry name" value="Bet v1-like"/>
    <property type="match status" value="1"/>
</dbReference>
<feature type="compositionally biased region" description="Polar residues" evidence="1">
    <location>
        <begin position="271"/>
        <end position="291"/>
    </location>
</feature>
<feature type="compositionally biased region" description="Pro residues" evidence="1">
    <location>
        <begin position="357"/>
        <end position="372"/>
    </location>
</feature>
<evidence type="ECO:0000259" key="2">
    <source>
        <dbReference type="SMART" id="SM01037"/>
    </source>
</evidence>
<dbReference type="InterPro" id="IPR023393">
    <property type="entry name" value="START-like_dom_sf"/>
</dbReference>
<comment type="caution">
    <text evidence="3">The sequence shown here is derived from an EMBL/GenBank/DDBJ whole genome shotgun (WGS) entry which is preliminary data.</text>
</comment>
<sequence>MASGSSGRPSNSSGSKGFDFGSDDILCSYEDYPHQDASNGTHSDPAIATNSAKEFHKNRMTRSSMFPTLTYSPPEESSFNQDMICTVEKTMKKYTDNLMRFLEGISSRLSQLELYCYNLDKSIGEMRSDLVRDHGEADLKLKALEKHVQEVHRSVQILRDKQELAETQKELAKLQFAQKEPASANNSQQNEDRNAQPVSDSNKGDNSTDVNGQELALALPHQVAPRAPLTNQPVEQPQQAPPQPIPCQSMTQSQGYYLPPVQMSNPPAPTHLSQGQYLSSDPQYRTSQMQDLSRLPPQPAAPPGNQTPQIQSMPQYQQQQWAQQVPQQVQASQQVQQHQLPTVQQQGRPSSPAVYPSYPPNQPNPSPEPVPNSMPMQMSYSAIPQSVASRPEAIPYGYDRSGRPLQSQPPTQHLKPSFGAPGDGYATSGPHPSLSAGNAYLMYDGEGPRGHPPQPPNFPQSGYPPSSFSPQSSPSPNHMVRPPQLMRTHPYNELIEKLASMGYRGDHVVNVIQRLEESGQTVDFNTVLDRLNGHSSGGPQRGWSASGAYQRTNMVDTKCEDSCQKLLVNGTPCEKAWEMYRDNDTISRINPQMLAKAEYIKGKGEPGSLRCFQLGPALSNYVKQSIEKIEKVEEGRSVTYQVTDGDLKKMYNPYRVTFSFIPVSNEQCVAEWKAEYEPIAPTIPTPEKARDAALSFLKLFGKIENQAL</sequence>
<gene>
    <name evidence="3" type="ORF">KY290_004785</name>
</gene>
<feature type="region of interest" description="Disordered" evidence="1">
    <location>
        <begin position="177"/>
        <end position="210"/>
    </location>
</feature>
<protein>
    <recommendedName>
        <fullName evidence="2">Bet v I/Major latex protein domain-containing protein</fullName>
    </recommendedName>
</protein>
<dbReference type="InterPro" id="IPR000916">
    <property type="entry name" value="Bet_v_I/MLP"/>
</dbReference>
<feature type="region of interest" description="Disordered" evidence="1">
    <location>
        <begin position="393"/>
        <end position="484"/>
    </location>
</feature>
<dbReference type="PANTHER" id="PTHR31805:SF16">
    <property type="entry name" value="FORMIN-LIKE PROTEIN (DUF1421)"/>
    <property type="match status" value="1"/>
</dbReference>
<dbReference type="InterPro" id="IPR010820">
    <property type="entry name" value="DUF1421"/>
</dbReference>
<dbReference type="SMART" id="SM01037">
    <property type="entry name" value="Bet_v_1"/>
    <property type="match status" value="1"/>
</dbReference>
<dbReference type="Proteomes" id="UP000826656">
    <property type="component" value="Unassembled WGS sequence"/>
</dbReference>
<feature type="domain" description="Bet v I/Major latex protein" evidence="2">
    <location>
        <begin position="567"/>
        <end position="707"/>
    </location>
</feature>
<feature type="compositionally biased region" description="Low complexity" evidence="1">
    <location>
        <begin position="306"/>
        <end position="356"/>
    </location>
</feature>
<feature type="region of interest" description="Disordered" evidence="1">
    <location>
        <begin position="231"/>
        <end position="377"/>
    </location>
</feature>